<keyword evidence="3" id="KW-1185">Reference proteome</keyword>
<dbReference type="InterPro" id="IPR024420">
    <property type="entry name" value="TRAPP_III_complex_Trs85"/>
</dbReference>
<dbReference type="OrthoDB" id="437922at2759"/>
<dbReference type="InterPro" id="IPR058541">
    <property type="entry name" value="Ig_TPPC8_1st"/>
</dbReference>
<feature type="domain" description="TPPC8 first Ig-like" evidence="1">
    <location>
        <begin position="653"/>
        <end position="839"/>
    </location>
</feature>
<evidence type="ECO:0000313" key="3">
    <source>
        <dbReference type="Proteomes" id="UP000886520"/>
    </source>
</evidence>
<sequence>MEVQKTLLEQSLQERITPVVLLLPTPAVEESCAKNDLSFLDILRPFCTIQDIDVPVRTASDQPYRLQEFRLRTFYAADICQQSVESAEECLLKVVKDSSEEALAELQGDPQNLEVIKKMLQSESLSSWFQRYSKVFVETLGFSDHETFDHPIACLRAVSSRDDNPIHKFVELYDTDPMPTLLSDGTMDPKLLKIYVLVHDFQDGPADRANEILSEMRGTFGFNECWLLCINSGSSDSALDEDFWNSDKLCSTSLRIDVNKSVPGKRRGTFLSENDLNEINELVAQVCCKSILPYMEQRIRSLNQQVVATKKGLKNQIKNLWWRKGKDEASESSNSTMYTVGSIESQIRVLADYAFMLHDYELALSNYRLIASDYKADKAWKHYAGTQEMIGLSLFMLDQSRKEAELTMESALSTYQKQVPAGQRYATRCGLWWAEMHKARGQYKEAANVYFRAGTEEPHLRAGIFLEQAAYCYLRAAPPMMRKYGFYLVLAANRYNVCGQKKHALRAYTSVLSIFDGQGWNYINDHVVFHLGRLSAHLGNYLGAVQHFRKLITCSHQSPINQAAFLKEFLQAVQSASFDKRKMLLLDLPAINKESTRVYFEDQRTYASVAASMLPDDIWAPLEVGLTPFVRTNARTWLDPAVSKNSTSEIMDYNESMAGETLAVDVEFMNPLQIPLNLSSVSLLCKFDIGSASSKEGGPGSGTDSDDLLDSDGNSLALSKADLMESNREDDASRNSNEQQELSITVVEESITLSSEERHKVQLKVIPHVQGLLCIMGVKWTLSGVVRGYQMFASVEAKTDSRKGKRDMPHTCPPHKRLKFLVRAHMPRLEVSLHGMPEKVNAGELRRVVLELSNTSDVILKNLKFCTGQPGILIMGELEDLDTEFPNCLEVPFAEKQNIREDFANGGAIGSSIYNFPQSTMLEGGSTLLWPLWLHGRETGATVLNSVLYYEASDASVQSHYRTVRMSHSLEVLPSLQVAVHLSPCLLQLEHYLLRLDIANKHDAENVWLRQVSCIGSRWQIAPLLPPVTKCSGSEGMLTEFSQTEAAFLSASVSPSQLLPAGQTLSLFFQLLDVKKGDNKSTKPEFLSNVRLGPPSSTAPLIDVTKGPVSKFHALVRGLKEKECLSRSSLDPWKVTDTTLDVILISEQQDEPSTVKQTVLRDGQRLATQHICYCSPQQSSPLVWLMEGPSSVSHDFSKDGSCKVPFHLSVKNYSHRTASLRVSMTSSSDRLSEANAMHSKAGNGNQSGWYDVSLETSSDSKAQEERILLTSEEANFPATPFLWSSLNSLKIDRLGSGETETYSLQLSVFAPGVYDLSGYHVHWELLPEPATESASRQKDVGFSGMQTTFADSFMASDAEQNTARDLGFLNSKEQDSISGSGYGHPFILTVDKQGFVA</sequence>
<gene>
    <name evidence="2" type="ORF">GOP47_0015392</name>
</gene>
<dbReference type="PANTHER" id="PTHR12975">
    <property type="entry name" value="TRANSPORT PROTEIN TRAPP"/>
    <property type="match status" value="1"/>
</dbReference>
<evidence type="ECO:0000313" key="2">
    <source>
        <dbReference type="EMBL" id="KAI5069091.1"/>
    </source>
</evidence>
<dbReference type="EMBL" id="JABFUD020000015">
    <property type="protein sequence ID" value="KAI5069091.1"/>
    <property type="molecule type" value="Genomic_DNA"/>
</dbReference>
<name>A0A9D4UKJ0_ADICA</name>
<dbReference type="Gene3D" id="1.25.40.10">
    <property type="entry name" value="Tetratricopeptide repeat domain"/>
    <property type="match status" value="1"/>
</dbReference>
<comment type="caution">
    <text evidence="2">The sequence shown here is derived from an EMBL/GenBank/DDBJ whole genome shotgun (WGS) entry which is preliminary data.</text>
</comment>
<accession>A0A9D4UKJ0</accession>
<organism evidence="2 3">
    <name type="scientific">Adiantum capillus-veneris</name>
    <name type="common">Maidenhair fern</name>
    <dbReference type="NCBI Taxonomy" id="13818"/>
    <lineage>
        <taxon>Eukaryota</taxon>
        <taxon>Viridiplantae</taxon>
        <taxon>Streptophyta</taxon>
        <taxon>Embryophyta</taxon>
        <taxon>Tracheophyta</taxon>
        <taxon>Polypodiopsida</taxon>
        <taxon>Polypodiidae</taxon>
        <taxon>Polypodiales</taxon>
        <taxon>Pteridineae</taxon>
        <taxon>Pteridaceae</taxon>
        <taxon>Vittarioideae</taxon>
        <taxon>Adiantum</taxon>
    </lineage>
</organism>
<dbReference type="Pfam" id="PF12739">
    <property type="entry name" value="TRAPPC-Trs85"/>
    <property type="match status" value="1"/>
</dbReference>
<dbReference type="Pfam" id="PF24545">
    <property type="entry name" value="Ig_TPPC8_1st"/>
    <property type="match status" value="1"/>
</dbReference>
<proteinExistence type="predicted"/>
<dbReference type="InterPro" id="IPR011990">
    <property type="entry name" value="TPR-like_helical_dom_sf"/>
</dbReference>
<reference evidence="2" key="1">
    <citation type="submission" date="2021-01" db="EMBL/GenBank/DDBJ databases">
        <title>Adiantum capillus-veneris genome.</title>
        <authorList>
            <person name="Fang Y."/>
            <person name="Liao Q."/>
        </authorList>
    </citation>
    <scope>NUCLEOTIDE SEQUENCE</scope>
    <source>
        <strain evidence="2">H3</strain>
        <tissue evidence="2">Leaf</tissue>
    </source>
</reference>
<dbReference type="PANTHER" id="PTHR12975:SF6">
    <property type="entry name" value="TRAFFICKING PROTEIN PARTICLE COMPLEX SUBUNIT 8"/>
    <property type="match status" value="1"/>
</dbReference>
<dbReference type="Proteomes" id="UP000886520">
    <property type="component" value="Chromosome 15"/>
</dbReference>
<dbReference type="SUPFAM" id="SSF48452">
    <property type="entry name" value="TPR-like"/>
    <property type="match status" value="1"/>
</dbReference>
<evidence type="ECO:0000259" key="1">
    <source>
        <dbReference type="Pfam" id="PF24545"/>
    </source>
</evidence>
<protein>
    <recommendedName>
        <fullName evidence="1">TPPC8 first Ig-like domain-containing protein</fullName>
    </recommendedName>
</protein>
<dbReference type="GO" id="GO:1990072">
    <property type="term" value="C:TRAPPIII protein complex"/>
    <property type="evidence" value="ECO:0007669"/>
    <property type="project" value="TreeGrafter"/>
</dbReference>